<reference evidence="1" key="1">
    <citation type="journal article" date="2019" name="bioRxiv">
        <title>The Genome of the Zebra Mussel, Dreissena polymorpha: A Resource for Invasive Species Research.</title>
        <authorList>
            <person name="McCartney M.A."/>
            <person name="Auch B."/>
            <person name="Kono T."/>
            <person name="Mallez S."/>
            <person name="Zhang Y."/>
            <person name="Obille A."/>
            <person name="Becker A."/>
            <person name="Abrahante J.E."/>
            <person name="Garbe J."/>
            <person name="Badalamenti J.P."/>
            <person name="Herman A."/>
            <person name="Mangelson H."/>
            <person name="Liachko I."/>
            <person name="Sullivan S."/>
            <person name="Sone E.D."/>
            <person name="Koren S."/>
            <person name="Silverstein K.A.T."/>
            <person name="Beckman K.B."/>
            <person name="Gohl D.M."/>
        </authorList>
    </citation>
    <scope>NUCLEOTIDE SEQUENCE</scope>
    <source>
        <strain evidence="1">Duluth1</strain>
        <tissue evidence="1">Whole animal</tissue>
    </source>
</reference>
<protein>
    <submittedName>
        <fullName evidence="1">Uncharacterized protein</fullName>
    </submittedName>
</protein>
<name>A0A9D4C6L2_DREPO</name>
<keyword evidence="2" id="KW-1185">Reference proteome</keyword>
<evidence type="ECO:0000313" key="2">
    <source>
        <dbReference type="Proteomes" id="UP000828390"/>
    </source>
</evidence>
<dbReference type="AlphaFoldDB" id="A0A9D4C6L2"/>
<reference evidence="1" key="2">
    <citation type="submission" date="2020-11" db="EMBL/GenBank/DDBJ databases">
        <authorList>
            <person name="McCartney M.A."/>
            <person name="Auch B."/>
            <person name="Kono T."/>
            <person name="Mallez S."/>
            <person name="Becker A."/>
            <person name="Gohl D.M."/>
            <person name="Silverstein K.A.T."/>
            <person name="Koren S."/>
            <person name="Bechman K.B."/>
            <person name="Herman A."/>
            <person name="Abrahante J.E."/>
            <person name="Garbe J."/>
        </authorList>
    </citation>
    <scope>NUCLEOTIDE SEQUENCE</scope>
    <source>
        <strain evidence="1">Duluth1</strain>
        <tissue evidence="1">Whole animal</tissue>
    </source>
</reference>
<dbReference type="SUPFAM" id="SSF52047">
    <property type="entry name" value="RNI-like"/>
    <property type="match status" value="1"/>
</dbReference>
<sequence>MPSCVEDADSKTNTNGHITTDLNNTCTFAFMLDSLGLWETLNSLNVKHLRLQGEGLKVDHVSSLSQSLASLSQLETLTMQFLVFIDLQLPPSLKNLTAYYDALSPAELRHLVNKLSACTQSILFILVFGCGIKITEGTINNIPPEEYIPIQQELQAREHVEVKRFRIYDRKPNTYKCVVDDGDNSDDIYEYEHFKRYIRCIYGDVLNRISMRLQINCVKEQA</sequence>
<organism evidence="1 2">
    <name type="scientific">Dreissena polymorpha</name>
    <name type="common">Zebra mussel</name>
    <name type="synonym">Mytilus polymorpha</name>
    <dbReference type="NCBI Taxonomy" id="45954"/>
    <lineage>
        <taxon>Eukaryota</taxon>
        <taxon>Metazoa</taxon>
        <taxon>Spiralia</taxon>
        <taxon>Lophotrochozoa</taxon>
        <taxon>Mollusca</taxon>
        <taxon>Bivalvia</taxon>
        <taxon>Autobranchia</taxon>
        <taxon>Heteroconchia</taxon>
        <taxon>Euheterodonta</taxon>
        <taxon>Imparidentia</taxon>
        <taxon>Neoheterodontei</taxon>
        <taxon>Myida</taxon>
        <taxon>Dreissenoidea</taxon>
        <taxon>Dreissenidae</taxon>
        <taxon>Dreissena</taxon>
    </lineage>
</organism>
<accession>A0A9D4C6L2</accession>
<comment type="caution">
    <text evidence="1">The sequence shown here is derived from an EMBL/GenBank/DDBJ whole genome shotgun (WGS) entry which is preliminary data.</text>
</comment>
<proteinExistence type="predicted"/>
<dbReference type="Proteomes" id="UP000828390">
    <property type="component" value="Unassembled WGS sequence"/>
</dbReference>
<gene>
    <name evidence="1" type="ORF">DPMN_060979</name>
</gene>
<dbReference type="EMBL" id="JAIWYP010000013">
    <property type="protein sequence ID" value="KAH3718180.1"/>
    <property type="molecule type" value="Genomic_DNA"/>
</dbReference>
<evidence type="ECO:0000313" key="1">
    <source>
        <dbReference type="EMBL" id="KAH3718180.1"/>
    </source>
</evidence>